<feature type="transmembrane region" description="Helical" evidence="6">
    <location>
        <begin position="14"/>
        <end position="33"/>
    </location>
</feature>
<proteinExistence type="inferred from homology"/>
<keyword evidence="5 6" id="KW-0472">Membrane</keyword>
<dbReference type="Pfam" id="PF01569">
    <property type="entry name" value="PAP2"/>
    <property type="match status" value="1"/>
</dbReference>
<evidence type="ECO:0000256" key="6">
    <source>
        <dbReference type="SAM" id="Phobius"/>
    </source>
</evidence>
<dbReference type="GO" id="GO:0006644">
    <property type="term" value="P:phospholipid metabolic process"/>
    <property type="evidence" value="ECO:0007669"/>
    <property type="project" value="InterPro"/>
</dbReference>
<dbReference type="GO" id="GO:0046839">
    <property type="term" value="P:phospholipid dephosphorylation"/>
    <property type="evidence" value="ECO:0007669"/>
    <property type="project" value="TreeGrafter"/>
</dbReference>
<protein>
    <submittedName>
        <fullName evidence="8">Putative phosphatidate phosphatase</fullName>
    </submittedName>
</protein>
<evidence type="ECO:0000256" key="4">
    <source>
        <dbReference type="ARBA" id="ARBA00022989"/>
    </source>
</evidence>
<dbReference type="AlphaFoldDB" id="A0A8X6TZV0"/>
<dbReference type="InterPro" id="IPR000326">
    <property type="entry name" value="PAP2/HPO"/>
</dbReference>
<organism evidence="8 9">
    <name type="scientific">Nephila pilipes</name>
    <name type="common">Giant wood spider</name>
    <name type="synonym">Nephila maculata</name>
    <dbReference type="NCBI Taxonomy" id="299642"/>
    <lineage>
        <taxon>Eukaryota</taxon>
        <taxon>Metazoa</taxon>
        <taxon>Ecdysozoa</taxon>
        <taxon>Arthropoda</taxon>
        <taxon>Chelicerata</taxon>
        <taxon>Arachnida</taxon>
        <taxon>Araneae</taxon>
        <taxon>Araneomorphae</taxon>
        <taxon>Entelegynae</taxon>
        <taxon>Araneoidea</taxon>
        <taxon>Nephilidae</taxon>
        <taxon>Nephila</taxon>
    </lineage>
</organism>
<name>A0A8X6TZV0_NEPPI</name>
<dbReference type="GO" id="GO:0008195">
    <property type="term" value="F:phosphatidate phosphatase activity"/>
    <property type="evidence" value="ECO:0007669"/>
    <property type="project" value="TreeGrafter"/>
</dbReference>
<dbReference type="EMBL" id="BMAW01114903">
    <property type="protein sequence ID" value="GFT63861.1"/>
    <property type="molecule type" value="Genomic_DNA"/>
</dbReference>
<feature type="transmembrane region" description="Helical" evidence="6">
    <location>
        <begin position="244"/>
        <end position="263"/>
    </location>
</feature>
<reference evidence="8" key="1">
    <citation type="submission" date="2020-08" db="EMBL/GenBank/DDBJ databases">
        <title>Multicomponent nature underlies the extraordinary mechanical properties of spider dragline silk.</title>
        <authorList>
            <person name="Kono N."/>
            <person name="Nakamura H."/>
            <person name="Mori M."/>
            <person name="Yoshida Y."/>
            <person name="Ohtoshi R."/>
            <person name="Malay A.D."/>
            <person name="Moran D.A.P."/>
            <person name="Tomita M."/>
            <person name="Numata K."/>
            <person name="Arakawa K."/>
        </authorList>
    </citation>
    <scope>NUCLEOTIDE SEQUENCE</scope>
</reference>
<dbReference type="PANTHER" id="PTHR10165:SF103">
    <property type="entry name" value="PHOSPHOLIPID PHOSPHATASE HOMOLOG 1.2 HOMOLOG"/>
    <property type="match status" value="1"/>
</dbReference>
<dbReference type="Gene3D" id="1.20.144.10">
    <property type="entry name" value="Phosphatidic acid phosphatase type 2/haloperoxidase"/>
    <property type="match status" value="1"/>
</dbReference>
<dbReference type="OrthoDB" id="8907274at2759"/>
<evidence type="ECO:0000313" key="9">
    <source>
        <dbReference type="Proteomes" id="UP000887013"/>
    </source>
</evidence>
<dbReference type="SMART" id="SM00014">
    <property type="entry name" value="acidPPc"/>
    <property type="match status" value="1"/>
</dbReference>
<evidence type="ECO:0000256" key="3">
    <source>
        <dbReference type="ARBA" id="ARBA00022692"/>
    </source>
</evidence>
<evidence type="ECO:0000256" key="2">
    <source>
        <dbReference type="ARBA" id="ARBA00008816"/>
    </source>
</evidence>
<keyword evidence="9" id="KW-1185">Reference proteome</keyword>
<dbReference type="GO" id="GO:0005886">
    <property type="term" value="C:plasma membrane"/>
    <property type="evidence" value="ECO:0007669"/>
    <property type="project" value="TreeGrafter"/>
</dbReference>
<dbReference type="Proteomes" id="UP000887013">
    <property type="component" value="Unassembled WGS sequence"/>
</dbReference>
<dbReference type="GO" id="GO:0007165">
    <property type="term" value="P:signal transduction"/>
    <property type="evidence" value="ECO:0007669"/>
    <property type="project" value="TreeGrafter"/>
</dbReference>
<feature type="transmembrane region" description="Helical" evidence="6">
    <location>
        <begin position="111"/>
        <end position="136"/>
    </location>
</feature>
<accession>A0A8X6TZV0</accession>
<comment type="caution">
    <text evidence="8">The sequence shown here is derived from an EMBL/GenBank/DDBJ whole genome shotgun (WGS) entry which is preliminary data.</text>
</comment>
<dbReference type="PANTHER" id="PTHR10165">
    <property type="entry name" value="LIPID PHOSPHATE PHOSPHATASE"/>
    <property type="match status" value="1"/>
</dbReference>
<evidence type="ECO:0000259" key="7">
    <source>
        <dbReference type="SMART" id="SM00014"/>
    </source>
</evidence>
<keyword evidence="3 6" id="KW-0812">Transmembrane</keyword>
<evidence type="ECO:0000313" key="8">
    <source>
        <dbReference type="EMBL" id="GFT63861.1"/>
    </source>
</evidence>
<feature type="transmembrane region" description="Helical" evidence="6">
    <location>
        <begin position="63"/>
        <end position="83"/>
    </location>
</feature>
<comment type="subcellular location">
    <subcellularLocation>
        <location evidence="1">Membrane</location>
        <topology evidence="1">Multi-pass membrane protein</topology>
    </subcellularLocation>
</comment>
<evidence type="ECO:0000256" key="1">
    <source>
        <dbReference type="ARBA" id="ARBA00004141"/>
    </source>
</evidence>
<feature type="domain" description="Phosphatidic acid phosphatase type 2/haloperoxidase" evidence="7">
    <location>
        <begin position="115"/>
        <end position="259"/>
    </location>
</feature>
<dbReference type="InterPro" id="IPR036938">
    <property type="entry name" value="PAP2/HPO_sf"/>
</dbReference>
<evidence type="ECO:0000256" key="5">
    <source>
        <dbReference type="ARBA" id="ARBA00023136"/>
    </source>
</evidence>
<dbReference type="CDD" id="cd03384">
    <property type="entry name" value="PAP2_wunen"/>
    <property type="match status" value="1"/>
</dbReference>
<sequence length="282" mass="31942">MPSFTVGEKIASKIIFDLIILLIVAIPVPIFYVDILTPFKRGYFCDDETIKYPYKDSTVSDCALYVGGLSSGFISIILCALIVRFQDVFDHETDTELYLFKWRIPTKFLRFYSDAVVFVFGACITEVSTNFIKYFLGRLRPNFLDVCKSDFNCSTVQYPYSYVQNYTCSNPDTASVNDSRLSFPSGHSSFAMYSMMFSVIYLHKYFSLPSAKLLKPVLQFIPILLSLYTAVSRIEDNKHHWSDVIGGSSLGIIVAFSVSLLLFEVVDKTPQKPAKGNDIFIT</sequence>
<dbReference type="SUPFAM" id="SSF48317">
    <property type="entry name" value="Acid phosphatase/Vanadium-dependent haloperoxidase"/>
    <property type="match status" value="1"/>
</dbReference>
<gene>
    <name evidence="8" type="primary">wun</name>
    <name evidence="8" type="ORF">NPIL_203761</name>
</gene>
<keyword evidence="4 6" id="KW-1133">Transmembrane helix</keyword>
<dbReference type="InterPro" id="IPR043216">
    <property type="entry name" value="PAP-like"/>
</dbReference>
<comment type="similarity">
    <text evidence="2">Belongs to the PA-phosphatase related phosphoesterase family.</text>
</comment>